<dbReference type="InterPro" id="IPR020892">
    <property type="entry name" value="Cyclophilin-type_PPIase_CS"/>
</dbReference>
<organism evidence="7 8">
    <name type="scientific">Maricaulis maris</name>
    <dbReference type="NCBI Taxonomy" id="74318"/>
    <lineage>
        <taxon>Bacteria</taxon>
        <taxon>Pseudomonadati</taxon>
        <taxon>Pseudomonadota</taxon>
        <taxon>Alphaproteobacteria</taxon>
        <taxon>Maricaulales</taxon>
        <taxon>Maricaulaceae</taxon>
        <taxon>Maricaulis</taxon>
    </lineage>
</organism>
<gene>
    <name evidence="7" type="ORF">C7435_3035</name>
</gene>
<dbReference type="GO" id="GO:0003755">
    <property type="term" value="F:peptidyl-prolyl cis-trans isomerase activity"/>
    <property type="evidence" value="ECO:0007669"/>
    <property type="project" value="UniProtKB-UniRule"/>
</dbReference>
<dbReference type="Proteomes" id="UP000273675">
    <property type="component" value="Unassembled WGS sequence"/>
</dbReference>
<evidence type="ECO:0000256" key="3">
    <source>
        <dbReference type="ARBA" id="ARBA00023110"/>
    </source>
</evidence>
<dbReference type="OrthoDB" id="9807797at2"/>
<keyword evidence="3 5" id="KW-0697">Rotamase</keyword>
<dbReference type="PROSITE" id="PS00170">
    <property type="entry name" value="CSA_PPIASE_1"/>
    <property type="match status" value="1"/>
</dbReference>
<comment type="caution">
    <text evidence="7">The sequence shown here is derived from an EMBL/GenBank/DDBJ whole genome shotgun (WGS) entry which is preliminary data.</text>
</comment>
<dbReference type="SUPFAM" id="SSF50891">
    <property type="entry name" value="Cyclophilin-like"/>
    <property type="match status" value="1"/>
</dbReference>
<dbReference type="PROSITE" id="PS50072">
    <property type="entry name" value="CSA_PPIASE_2"/>
    <property type="match status" value="1"/>
</dbReference>
<dbReference type="Gene3D" id="2.40.100.10">
    <property type="entry name" value="Cyclophilin-like"/>
    <property type="match status" value="1"/>
</dbReference>
<dbReference type="AlphaFoldDB" id="A0A495D4A2"/>
<evidence type="ECO:0000256" key="2">
    <source>
        <dbReference type="ARBA" id="ARBA00007365"/>
    </source>
</evidence>
<dbReference type="PIRSF" id="PIRSF001467">
    <property type="entry name" value="Peptidylpro_ismrse"/>
    <property type="match status" value="1"/>
</dbReference>
<reference evidence="7 8" key="1">
    <citation type="submission" date="2018-10" db="EMBL/GenBank/DDBJ databases">
        <title>Genomic Encyclopedia of Type Strains, Phase IV (KMG-IV): sequencing the most valuable type-strain genomes for metagenomic binning, comparative biology and taxonomic classification.</title>
        <authorList>
            <person name="Goeker M."/>
        </authorList>
    </citation>
    <scope>NUCLEOTIDE SEQUENCE [LARGE SCALE GENOMIC DNA]</scope>
    <source>
        <strain evidence="7 8">DSM 4734</strain>
    </source>
</reference>
<evidence type="ECO:0000259" key="6">
    <source>
        <dbReference type="PROSITE" id="PS50072"/>
    </source>
</evidence>
<keyword evidence="4 5" id="KW-0413">Isomerase</keyword>
<comment type="function">
    <text evidence="1 5">PPIases accelerate the folding of proteins. It catalyzes the cis-trans isomerization of proline imidic peptide bonds in oligopeptides.</text>
</comment>
<evidence type="ECO:0000313" key="8">
    <source>
        <dbReference type="Proteomes" id="UP000273675"/>
    </source>
</evidence>
<evidence type="ECO:0000256" key="1">
    <source>
        <dbReference type="ARBA" id="ARBA00002388"/>
    </source>
</evidence>
<proteinExistence type="inferred from homology"/>
<sequence length="150" mass="15980">MAEEHLVFTLEGGDVTIKLRPDLAPKHVARITELAKDGFYDGLTFHRVIDGFVAQGGCPNGNGMGGSGQHIPAEFSAEPHVRGTMSMARASDPDSASSQFFICLDDVPYLNNQYTVWGEVISGMEHVDALPKGEPPANPGSIVKATVVEA</sequence>
<feature type="domain" description="PPIase cyclophilin-type" evidence="6">
    <location>
        <begin position="13"/>
        <end position="150"/>
    </location>
</feature>
<protein>
    <recommendedName>
        <fullName evidence="5">Peptidyl-prolyl cis-trans isomerase</fullName>
        <shortName evidence="5">PPIase</shortName>
        <ecNumber evidence="5">5.2.1.8</ecNumber>
    </recommendedName>
</protein>
<comment type="similarity">
    <text evidence="2 5">Belongs to the cyclophilin-type PPIase family.</text>
</comment>
<dbReference type="InterPro" id="IPR002130">
    <property type="entry name" value="Cyclophilin-type_PPIase_dom"/>
</dbReference>
<accession>A0A495D4A2</accession>
<dbReference type="PRINTS" id="PR00153">
    <property type="entry name" value="CSAPPISMRASE"/>
</dbReference>
<dbReference type="CDD" id="cd00317">
    <property type="entry name" value="cyclophilin"/>
    <property type="match status" value="1"/>
</dbReference>
<dbReference type="PANTHER" id="PTHR45625">
    <property type="entry name" value="PEPTIDYL-PROLYL CIS-TRANS ISOMERASE-RELATED"/>
    <property type="match status" value="1"/>
</dbReference>
<name>A0A495D4A2_9PROT</name>
<dbReference type="Pfam" id="PF00160">
    <property type="entry name" value="Pro_isomerase"/>
    <property type="match status" value="1"/>
</dbReference>
<dbReference type="RefSeq" id="WP_075190942.1">
    <property type="nucleotide sequence ID" value="NZ_RBIM01000007.1"/>
</dbReference>
<evidence type="ECO:0000313" key="7">
    <source>
        <dbReference type="EMBL" id="RKQ95341.1"/>
    </source>
</evidence>
<comment type="catalytic activity">
    <reaction evidence="5">
        <text>[protein]-peptidylproline (omega=180) = [protein]-peptidylproline (omega=0)</text>
        <dbReference type="Rhea" id="RHEA:16237"/>
        <dbReference type="Rhea" id="RHEA-COMP:10747"/>
        <dbReference type="Rhea" id="RHEA-COMP:10748"/>
        <dbReference type="ChEBI" id="CHEBI:83833"/>
        <dbReference type="ChEBI" id="CHEBI:83834"/>
        <dbReference type="EC" id="5.2.1.8"/>
    </reaction>
</comment>
<dbReference type="GO" id="GO:0006457">
    <property type="term" value="P:protein folding"/>
    <property type="evidence" value="ECO:0007669"/>
    <property type="project" value="InterPro"/>
</dbReference>
<dbReference type="EMBL" id="RBIM01000007">
    <property type="protein sequence ID" value="RKQ95341.1"/>
    <property type="molecule type" value="Genomic_DNA"/>
</dbReference>
<evidence type="ECO:0000256" key="5">
    <source>
        <dbReference type="RuleBase" id="RU363019"/>
    </source>
</evidence>
<dbReference type="InterPro" id="IPR044666">
    <property type="entry name" value="Cyclophilin_A-like"/>
</dbReference>
<dbReference type="EC" id="5.2.1.8" evidence="5"/>
<dbReference type="InterPro" id="IPR029000">
    <property type="entry name" value="Cyclophilin-like_dom_sf"/>
</dbReference>
<evidence type="ECO:0000256" key="4">
    <source>
        <dbReference type="ARBA" id="ARBA00023235"/>
    </source>
</evidence>
<dbReference type="InterPro" id="IPR024936">
    <property type="entry name" value="Cyclophilin-type_PPIase"/>
</dbReference>
<dbReference type="PANTHER" id="PTHR45625:SF4">
    <property type="entry name" value="PEPTIDYLPROLYL ISOMERASE DOMAIN AND WD REPEAT-CONTAINING PROTEIN 1"/>
    <property type="match status" value="1"/>
</dbReference>